<accession>A0AAN9PC85</accession>
<protein>
    <submittedName>
        <fullName evidence="2">Uncharacterized protein</fullName>
    </submittedName>
</protein>
<comment type="caution">
    <text evidence="2">The sequence shown here is derived from an EMBL/GenBank/DDBJ whole genome shotgun (WGS) entry which is preliminary data.</text>
</comment>
<sequence>MVLVKKKIVVGAVLVGTGSGSGSSSVLSDLGRWARAVRSWPVCARKKTLGARGLRPAGSSSGSGCSSSSFLLSSLLMLLLILIAVCGCKLKKMRKMMEFCSLYWFFFNFYEAEENDEDSF</sequence>
<evidence type="ECO:0000256" key="1">
    <source>
        <dbReference type="SAM" id="Phobius"/>
    </source>
</evidence>
<organism evidence="2 3">
    <name type="scientific">Clitoria ternatea</name>
    <name type="common">Butterfly pea</name>
    <dbReference type="NCBI Taxonomy" id="43366"/>
    <lineage>
        <taxon>Eukaryota</taxon>
        <taxon>Viridiplantae</taxon>
        <taxon>Streptophyta</taxon>
        <taxon>Embryophyta</taxon>
        <taxon>Tracheophyta</taxon>
        <taxon>Spermatophyta</taxon>
        <taxon>Magnoliopsida</taxon>
        <taxon>eudicotyledons</taxon>
        <taxon>Gunneridae</taxon>
        <taxon>Pentapetalae</taxon>
        <taxon>rosids</taxon>
        <taxon>fabids</taxon>
        <taxon>Fabales</taxon>
        <taxon>Fabaceae</taxon>
        <taxon>Papilionoideae</taxon>
        <taxon>50 kb inversion clade</taxon>
        <taxon>NPAAA clade</taxon>
        <taxon>indigoferoid/millettioid clade</taxon>
        <taxon>Phaseoleae</taxon>
        <taxon>Clitoria</taxon>
    </lineage>
</organism>
<proteinExistence type="predicted"/>
<evidence type="ECO:0000313" key="3">
    <source>
        <dbReference type="Proteomes" id="UP001359559"/>
    </source>
</evidence>
<name>A0AAN9PC85_CLITE</name>
<keyword evidence="1" id="KW-0472">Membrane</keyword>
<dbReference type="EMBL" id="JAYKXN010000004">
    <property type="protein sequence ID" value="KAK7293540.1"/>
    <property type="molecule type" value="Genomic_DNA"/>
</dbReference>
<dbReference type="AlphaFoldDB" id="A0AAN9PC85"/>
<keyword evidence="1" id="KW-1133">Transmembrane helix</keyword>
<gene>
    <name evidence="2" type="ORF">RJT34_16408</name>
</gene>
<keyword evidence="1" id="KW-0812">Transmembrane</keyword>
<keyword evidence="3" id="KW-1185">Reference proteome</keyword>
<feature type="transmembrane region" description="Helical" evidence="1">
    <location>
        <begin position="70"/>
        <end position="88"/>
    </location>
</feature>
<reference evidence="2 3" key="1">
    <citation type="submission" date="2024-01" db="EMBL/GenBank/DDBJ databases">
        <title>The genomes of 5 underutilized Papilionoideae crops provide insights into root nodulation and disease resistance.</title>
        <authorList>
            <person name="Yuan L."/>
        </authorList>
    </citation>
    <scope>NUCLEOTIDE SEQUENCE [LARGE SCALE GENOMIC DNA]</scope>
    <source>
        <strain evidence="2">LY-2023</strain>
        <tissue evidence="2">Leaf</tissue>
    </source>
</reference>
<dbReference type="Proteomes" id="UP001359559">
    <property type="component" value="Unassembled WGS sequence"/>
</dbReference>
<evidence type="ECO:0000313" key="2">
    <source>
        <dbReference type="EMBL" id="KAK7293540.1"/>
    </source>
</evidence>